<name>A0A075I9A4_9EURY</name>
<dbReference type="Pfam" id="PF02391">
    <property type="entry name" value="MoaE"/>
    <property type="match status" value="1"/>
</dbReference>
<dbReference type="CDD" id="cd00756">
    <property type="entry name" value="MoaE"/>
    <property type="match status" value="1"/>
</dbReference>
<gene>
    <name evidence="1" type="primary">MOCS2</name>
    <name evidence="1" type="synonym">moaE</name>
</gene>
<dbReference type="InterPro" id="IPR036563">
    <property type="entry name" value="MoaE_sf"/>
</dbReference>
<dbReference type="EMBL" id="KF901259">
    <property type="protein sequence ID" value="AIF24410.1"/>
    <property type="molecule type" value="Genomic_DNA"/>
</dbReference>
<protein>
    <submittedName>
        <fullName evidence="1">Molybdenum cofactor biosynthesis subunit (MOCS2, moaE)</fullName>
    </submittedName>
</protein>
<dbReference type="AlphaFoldDB" id="A0A075I9A4"/>
<organism evidence="1">
    <name type="scientific">uncultured marine group II/III euryarchaeote SAT1000_29_E11</name>
    <dbReference type="NCBI Taxonomy" id="1456572"/>
    <lineage>
        <taxon>Archaea</taxon>
        <taxon>Methanobacteriati</taxon>
        <taxon>Methanobacteriota</taxon>
        <taxon>environmental samples</taxon>
    </lineage>
</organism>
<accession>A0A075I9A4</accession>
<proteinExistence type="predicted"/>
<dbReference type="InterPro" id="IPR003448">
    <property type="entry name" value="Mopterin_biosynth_MoaE"/>
</dbReference>
<dbReference type="PANTHER" id="PTHR23404">
    <property type="entry name" value="MOLYBDOPTERIN SYNTHASE RELATED"/>
    <property type="match status" value="1"/>
</dbReference>
<reference evidence="1" key="1">
    <citation type="journal article" date="2014" name="Genome Biol. Evol.">
        <title>Pangenome evidence for extensive interdomain horizontal transfer affecting lineage core and shell genes in uncultured planktonic thaumarchaeota and euryarchaeota.</title>
        <authorList>
            <person name="Deschamps P."/>
            <person name="Zivanovic Y."/>
            <person name="Moreira D."/>
            <person name="Rodriguez-Valera F."/>
            <person name="Lopez-Garcia P."/>
        </authorList>
    </citation>
    <scope>NUCLEOTIDE SEQUENCE</scope>
</reference>
<dbReference type="GO" id="GO:0006777">
    <property type="term" value="P:Mo-molybdopterin cofactor biosynthetic process"/>
    <property type="evidence" value="ECO:0007669"/>
    <property type="project" value="InterPro"/>
</dbReference>
<dbReference type="SUPFAM" id="SSF54690">
    <property type="entry name" value="Molybdopterin synthase subunit MoaE"/>
    <property type="match status" value="1"/>
</dbReference>
<dbReference type="Gene3D" id="3.90.1170.40">
    <property type="entry name" value="Molybdopterin biosynthesis MoaE subunit"/>
    <property type="match status" value="1"/>
</dbReference>
<evidence type="ECO:0000313" key="1">
    <source>
        <dbReference type="EMBL" id="AIF24410.1"/>
    </source>
</evidence>
<sequence length="154" mass="17034">MRPSRSSAGPRWRAMHRIHVLIEPERLDPEGLRELLDSDGCGSVVSFVGLTRAQDDGVAVERLEFDAWEERLPTVLSELAEQTVGQFDVVSVVLAHRTGSVGPGEPIVCIHIGSAHRAEGFEACSWLIDELKRQAPLWKKEIRADGEVWKTGLG</sequence>